<feature type="coiled-coil region" evidence="1">
    <location>
        <begin position="228"/>
        <end position="258"/>
    </location>
</feature>
<evidence type="ECO:0000256" key="1">
    <source>
        <dbReference type="SAM" id="Coils"/>
    </source>
</evidence>
<keyword evidence="1" id="KW-0175">Coiled coil</keyword>
<name>A0A8A4UXS2_LACGS</name>
<dbReference type="AlphaFoldDB" id="A0A8A4UXS2"/>
<reference evidence="2" key="1">
    <citation type="submission" date="2021-03" db="EMBL/GenBank/DDBJ databases">
        <title>Whole genome sequence of Lactobacillus gasseri HL75.</title>
        <authorList>
            <person name="Kim J.-M."/>
            <person name="Chung S.H."/>
            <person name="Kim J.-S."/>
        </authorList>
    </citation>
    <scope>NUCLEOTIDE SEQUENCE</scope>
    <source>
        <strain evidence="2">HL75</strain>
    </source>
</reference>
<dbReference type="InterPro" id="IPR011067">
    <property type="entry name" value="Plasmid_toxin/cell-grow_inhib"/>
</dbReference>
<dbReference type="RefSeq" id="WP_207991534.1">
    <property type="nucleotide sequence ID" value="NZ_CP071801.1"/>
</dbReference>
<dbReference type="SUPFAM" id="SSF50118">
    <property type="entry name" value="Cell growth inhibitor/plasmid maintenance toxic component"/>
    <property type="match status" value="1"/>
</dbReference>
<dbReference type="EMBL" id="CP071801">
    <property type="protein sequence ID" value="QTD66307.1"/>
    <property type="molecule type" value="Genomic_DNA"/>
</dbReference>
<accession>A0A8A4UXS2</accession>
<sequence>MSKYKRRYTNAEKRKKLAIFNSVYYEGDPNNWKVSRLPNWMSFYGYELDKELHGKSPKYFRQFKQGTVVMIDYGVPVGNELGGRHFGVVISNNDTKFKQKIMVVPLSSHYHRGYVNLGYDLMKGISSLILDRIDELIATLEAIRNRLIQFEKKSSNRSFDFSSEEFDFLKSHNIDTSLVHDGNVTIHFEKRNPIFEKLIKNIKAIDTWENYPNIFEFVSYFDTIFSLQKEAFEKLEFKENTVAQLEELSKKLNKYNKQSFAVITDIKTVSKLKVVKLNHFTISGNTYISDEALTKIKYELIKTIE</sequence>
<dbReference type="Gene3D" id="2.30.30.110">
    <property type="match status" value="1"/>
</dbReference>
<gene>
    <name evidence="2" type="ORF">J3E67_000636</name>
</gene>
<evidence type="ECO:0000313" key="2">
    <source>
        <dbReference type="EMBL" id="QTD66307.1"/>
    </source>
</evidence>
<evidence type="ECO:0000313" key="3">
    <source>
        <dbReference type="Proteomes" id="UP000663932"/>
    </source>
</evidence>
<dbReference type="Proteomes" id="UP000663932">
    <property type="component" value="Chromosome"/>
</dbReference>
<protein>
    <submittedName>
        <fullName evidence="2">Type II toxin-antitoxin system PemK/MazF family toxin</fullName>
    </submittedName>
</protein>
<proteinExistence type="predicted"/>
<organism evidence="2 3">
    <name type="scientific">Lactobacillus gasseri</name>
    <dbReference type="NCBI Taxonomy" id="1596"/>
    <lineage>
        <taxon>Bacteria</taxon>
        <taxon>Bacillati</taxon>
        <taxon>Bacillota</taxon>
        <taxon>Bacilli</taxon>
        <taxon>Lactobacillales</taxon>
        <taxon>Lactobacillaceae</taxon>
        <taxon>Lactobacillus</taxon>
    </lineage>
</organism>